<dbReference type="AlphaFoldDB" id="A0A1H8GMR8"/>
<accession>A0A1H8GMR8</accession>
<evidence type="ECO:0000313" key="4">
    <source>
        <dbReference type="Proteomes" id="UP000683429"/>
    </source>
</evidence>
<dbReference type="EMBL" id="CP076607">
    <property type="protein sequence ID" value="QWU14274.1"/>
    <property type="molecule type" value="Genomic_DNA"/>
</dbReference>
<dbReference type="EMBL" id="FODH01000001">
    <property type="protein sequence ID" value="SEN45110.1"/>
    <property type="molecule type" value="Genomic_DNA"/>
</dbReference>
<organism evidence="2 3">
    <name type="scientific">Paenibacillus sophorae</name>
    <dbReference type="NCBI Taxonomy" id="1333845"/>
    <lineage>
        <taxon>Bacteria</taxon>
        <taxon>Bacillati</taxon>
        <taxon>Bacillota</taxon>
        <taxon>Bacilli</taxon>
        <taxon>Bacillales</taxon>
        <taxon>Paenibacillaceae</taxon>
        <taxon>Paenibacillus</taxon>
    </lineage>
</organism>
<name>A0A1H8GMR8_9BACL</name>
<proteinExistence type="predicted"/>
<evidence type="ECO:0000313" key="2">
    <source>
        <dbReference type="EMBL" id="SEN45110.1"/>
    </source>
</evidence>
<evidence type="ECO:0000313" key="1">
    <source>
        <dbReference type="EMBL" id="QWU14274.1"/>
    </source>
</evidence>
<dbReference type="RefSeq" id="WP_175491751.1">
    <property type="nucleotide sequence ID" value="NZ_CP076607.1"/>
</dbReference>
<protein>
    <submittedName>
        <fullName evidence="2">Uncharacterized protein</fullName>
    </submittedName>
</protein>
<reference evidence="2 3" key="1">
    <citation type="submission" date="2016-10" db="EMBL/GenBank/DDBJ databases">
        <authorList>
            <person name="de Groot N.N."/>
        </authorList>
    </citation>
    <scope>NUCLEOTIDE SEQUENCE [LARGE SCALE GENOMIC DNA]</scope>
    <source>
        <strain evidence="2 3">CGMCC 1.10238</strain>
    </source>
</reference>
<evidence type="ECO:0000313" key="3">
    <source>
        <dbReference type="Proteomes" id="UP000198809"/>
    </source>
</evidence>
<gene>
    <name evidence="1" type="ORF">KP014_20420</name>
    <name evidence="2" type="ORF">SAMN04487895_101571</name>
</gene>
<keyword evidence="4" id="KW-1185">Reference proteome</keyword>
<dbReference type="Proteomes" id="UP000683429">
    <property type="component" value="Chromosome"/>
</dbReference>
<sequence>MKKIIITKSESWNWYNVNEEYYIKDAHKYRDIGVQVIVEKNGECPDVVSHGHYEYI</sequence>
<dbReference type="Proteomes" id="UP000198809">
    <property type="component" value="Unassembled WGS sequence"/>
</dbReference>
<reference evidence="1 4" key="2">
    <citation type="submission" date="2021-06" db="EMBL/GenBank/DDBJ databases">
        <title>Whole genome sequence of Paenibacillus sophorae DSM23020 for comparative genomics.</title>
        <authorList>
            <person name="Kim M.-J."/>
            <person name="Lee G."/>
            <person name="Shin J.-H."/>
        </authorList>
    </citation>
    <scope>NUCLEOTIDE SEQUENCE [LARGE SCALE GENOMIC DNA]</scope>
    <source>
        <strain evidence="1 4">DSM 23020</strain>
    </source>
</reference>